<keyword evidence="2" id="KW-1185">Reference proteome</keyword>
<name>A0A195EDP3_9HYME</name>
<organism evidence="1 2">
    <name type="scientific">Trachymyrmex cornetzi</name>
    <dbReference type="NCBI Taxonomy" id="471704"/>
    <lineage>
        <taxon>Eukaryota</taxon>
        <taxon>Metazoa</taxon>
        <taxon>Ecdysozoa</taxon>
        <taxon>Arthropoda</taxon>
        <taxon>Hexapoda</taxon>
        <taxon>Insecta</taxon>
        <taxon>Pterygota</taxon>
        <taxon>Neoptera</taxon>
        <taxon>Endopterygota</taxon>
        <taxon>Hymenoptera</taxon>
        <taxon>Apocrita</taxon>
        <taxon>Aculeata</taxon>
        <taxon>Formicoidea</taxon>
        <taxon>Formicidae</taxon>
        <taxon>Myrmicinae</taxon>
        <taxon>Trachymyrmex</taxon>
    </lineage>
</organism>
<reference evidence="1 2" key="1">
    <citation type="submission" date="2015-09" db="EMBL/GenBank/DDBJ databases">
        <title>Trachymyrmex cornetzi WGS genome.</title>
        <authorList>
            <person name="Nygaard S."/>
            <person name="Hu H."/>
            <person name="Boomsma J."/>
            <person name="Zhang G."/>
        </authorList>
    </citation>
    <scope>NUCLEOTIDE SEQUENCE [LARGE SCALE GENOMIC DNA]</scope>
    <source>
        <strain evidence="1">Tcor2-1</strain>
        <tissue evidence="1">Whole body</tissue>
    </source>
</reference>
<proteinExistence type="predicted"/>
<sequence>MKLELAGVAQTVLCIVVHYLLKRGCDKYSREFNIFRIQATAVKRQHDLSRVNVVTDDNTCVRLARQRYPFNVDLIRILEEFLSSCNRKADEWGNQRLNTFSACSNRLANSHRRKRLRLCLITTRFLKSCETNCWRTLRIDEARKTRPLAQATGCQNFVRGIGRCKRALALAGPEIFTLWYKRARRVPGGLNLLLAFNGVCKLYSKKRARHGRLCARGKDCEEHERIEWSAEGDKGGNEKL</sequence>
<dbReference type="Proteomes" id="UP000078492">
    <property type="component" value="Unassembled WGS sequence"/>
</dbReference>
<gene>
    <name evidence="1" type="ORF">ALC57_04747</name>
</gene>
<dbReference type="AlphaFoldDB" id="A0A195EDP3"/>
<evidence type="ECO:0000313" key="1">
    <source>
        <dbReference type="EMBL" id="KYN22964.1"/>
    </source>
</evidence>
<protein>
    <submittedName>
        <fullName evidence="1">Uncharacterized protein</fullName>
    </submittedName>
</protein>
<accession>A0A195EDP3</accession>
<dbReference type="EMBL" id="KQ979074">
    <property type="protein sequence ID" value="KYN22964.1"/>
    <property type="molecule type" value="Genomic_DNA"/>
</dbReference>
<evidence type="ECO:0000313" key="2">
    <source>
        <dbReference type="Proteomes" id="UP000078492"/>
    </source>
</evidence>